<evidence type="ECO:0000259" key="6">
    <source>
        <dbReference type="Pfam" id="PF01266"/>
    </source>
</evidence>
<keyword evidence="3" id="KW-0285">Flavoprotein</keyword>
<dbReference type="InterPro" id="IPR000447">
    <property type="entry name" value="G3P_DH_FAD-dep"/>
</dbReference>
<dbReference type="PANTHER" id="PTHR11985:SF15">
    <property type="entry name" value="GLYCEROL-3-PHOSPHATE DEHYDROGENASE, MITOCHONDRIAL"/>
    <property type="match status" value="1"/>
</dbReference>
<accession>A0A011MI62</accession>
<evidence type="ECO:0000256" key="2">
    <source>
        <dbReference type="ARBA" id="ARBA00007330"/>
    </source>
</evidence>
<dbReference type="Pfam" id="PF01266">
    <property type="entry name" value="DAO"/>
    <property type="match status" value="1"/>
</dbReference>
<dbReference type="InterPro" id="IPR036188">
    <property type="entry name" value="FAD/NAD-bd_sf"/>
</dbReference>
<dbReference type="SUPFAM" id="SSF51905">
    <property type="entry name" value="FAD/NAD(P)-binding domain"/>
    <property type="match status" value="1"/>
</dbReference>
<evidence type="ECO:0000313" key="7">
    <source>
        <dbReference type="EMBL" id="EXI69618.1"/>
    </source>
</evidence>
<dbReference type="PANTHER" id="PTHR11985">
    <property type="entry name" value="GLYCEROL-3-PHOSPHATE DEHYDROGENASE"/>
    <property type="match status" value="1"/>
</dbReference>
<evidence type="ECO:0000256" key="4">
    <source>
        <dbReference type="ARBA" id="ARBA00022827"/>
    </source>
</evidence>
<dbReference type="AlphaFoldDB" id="A0A011MI62"/>
<dbReference type="Gene3D" id="3.30.9.10">
    <property type="entry name" value="D-Amino Acid Oxidase, subunit A, domain 2"/>
    <property type="match status" value="1"/>
</dbReference>
<organism evidence="7 8">
    <name type="scientific">Candidatus Accumulibacter adjunctus</name>
    <dbReference type="NCBI Taxonomy" id="1454001"/>
    <lineage>
        <taxon>Bacteria</taxon>
        <taxon>Pseudomonadati</taxon>
        <taxon>Pseudomonadota</taxon>
        <taxon>Betaproteobacteria</taxon>
        <taxon>Candidatus Accumulibacter</taxon>
    </lineage>
</organism>
<keyword evidence="8" id="KW-1185">Reference proteome</keyword>
<keyword evidence="5 7" id="KW-0560">Oxidoreductase</keyword>
<proteinExistence type="inferred from homology"/>
<comment type="caution">
    <text evidence="7">The sequence shown here is derived from an EMBL/GenBank/DDBJ whole genome shotgun (WGS) entry which is preliminary data.</text>
</comment>
<dbReference type="Proteomes" id="UP000020218">
    <property type="component" value="Unassembled WGS sequence"/>
</dbReference>
<gene>
    <name evidence="7" type="primary">glpD</name>
    <name evidence="7" type="ORF">AW08_00111</name>
</gene>
<feature type="domain" description="FAD dependent oxidoreductase" evidence="6">
    <location>
        <begin position="2"/>
        <end position="352"/>
    </location>
</feature>
<evidence type="ECO:0000313" key="8">
    <source>
        <dbReference type="Proteomes" id="UP000020218"/>
    </source>
</evidence>
<evidence type="ECO:0000256" key="3">
    <source>
        <dbReference type="ARBA" id="ARBA00022630"/>
    </source>
</evidence>
<comment type="similarity">
    <text evidence="2">Belongs to the FAD-dependent glycerol-3-phosphate dehydrogenase family.</text>
</comment>
<dbReference type="GO" id="GO:0046168">
    <property type="term" value="P:glycerol-3-phosphate catabolic process"/>
    <property type="evidence" value="ECO:0007669"/>
    <property type="project" value="TreeGrafter"/>
</dbReference>
<evidence type="ECO:0000256" key="5">
    <source>
        <dbReference type="ARBA" id="ARBA00023002"/>
    </source>
</evidence>
<evidence type="ECO:0000256" key="1">
    <source>
        <dbReference type="ARBA" id="ARBA00001974"/>
    </source>
</evidence>
<dbReference type="InterPro" id="IPR006076">
    <property type="entry name" value="FAD-dep_OxRdtase"/>
</dbReference>
<dbReference type="GO" id="GO:0004368">
    <property type="term" value="F:glycerol-3-phosphate dehydrogenase (quinone) activity"/>
    <property type="evidence" value="ECO:0007669"/>
    <property type="project" value="UniProtKB-EC"/>
</dbReference>
<dbReference type="Gene3D" id="3.50.50.60">
    <property type="entry name" value="FAD/NAD(P)-binding domain"/>
    <property type="match status" value="1"/>
</dbReference>
<comment type="cofactor">
    <cofactor evidence="1">
        <name>FAD</name>
        <dbReference type="ChEBI" id="CHEBI:57692"/>
    </cofactor>
</comment>
<keyword evidence="4" id="KW-0274">FAD</keyword>
<name>A0A011MI62_9PROT</name>
<dbReference type="EC" id="1.1.5.3" evidence="7"/>
<reference evidence="7" key="1">
    <citation type="submission" date="2014-02" db="EMBL/GenBank/DDBJ databases">
        <title>Expanding our view of genomic diversity in Candidatus Accumulibacter clades.</title>
        <authorList>
            <person name="Skennerton C.T."/>
            <person name="Barr J.J."/>
            <person name="Slater F.R."/>
            <person name="Bond P.L."/>
            <person name="Tyson G.W."/>
        </authorList>
    </citation>
    <scope>NUCLEOTIDE SEQUENCE [LARGE SCALE GENOMIC DNA]</scope>
</reference>
<dbReference type="PATRIC" id="fig|1454001.3.peg.292"/>
<protein>
    <submittedName>
        <fullName evidence="7">Aerobic glycerol-3-phosphate dehydrogenase</fullName>
        <ecNumber evidence="7">1.1.5.3</ecNumber>
    </submittedName>
</protein>
<dbReference type="STRING" id="1454001.AW08_00111"/>
<sequence>MDIGIVGGGINGLCCAWQLQMRGHSVRLYERNRLLAETSSRSSKLLHGGLRYLENLEFRLVREALRERDGWLARVPGLTRPLRLLLPIYRGGRRSRWLIRAGLFLYDSLAGRSALPAASWRTARQIAQADPELRREGLVGGYAFSDGQMDDRALGLWVAGQAQAAGAVLQEHCEVRRVDRNGRIDFAGGTSVRHERLINVCGPWAERLLEQSGIGSPYRLDLVRGSHLVIDRPCPQAYVLEVPSEPRIVFVLPWQGRTLVGTTEIRQSLDDPVVCDPSERDYLLTAIGHYLPTAGDARRVSEVFAGVRPLLYSASNPAQTTREYAVHRDGALISVFGGKWTTAPALARRVSDHIH</sequence>
<dbReference type="EMBL" id="JFAX01000001">
    <property type="protein sequence ID" value="EXI69618.1"/>
    <property type="molecule type" value="Genomic_DNA"/>
</dbReference>
<dbReference type="PRINTS" id="PR01001">
    <property type="entry name" value="FADG3PDH"/>
</dbReference>